<dbReference type="OMA" id="FNQYQGS"/>
<evidence type="ECO:0000313" key="2">
    <source>
        <dbReference type="EMBL" id="KAA8896936.1"/>
    </source>
</evidence>
<dbReference type="AlphaFoldDB" id="A0A642UCZ1"/>
<dbReference type="RefSeq" id="XP_034009678.1">
    <property type="nucleotide sequence ID" value="XM_034158432.1"/>
</dbReference>
<dbReference type="GO" id="GO:0004623">
    <property type="term" value="F:phospholipase A2 activity"/>
    <property type="evidence" value="ECO:0007669"/>
    <property type="project" value="TreeGrafter"/>
</dbReference>
<comment type="caution">
    <text evidence="2">The sequence shown here is derived from an EMBL/GenBank/DDBJ whole genome shotgun (WGS) entry which is preliminary data.</text>
</comment>
<sequence>MTISWSESFSDWWHASRALQHPTTPQLVSDPRYVAARARITDLERQLLSDAMPAAAGPQWDLIDTEVAPGVIFHECRVFDDRYPVERHVVVVHGYMAAMGYFGGNLAAWAVPGVVVHAIDWPGFGNSSRPKFPDSLLDDKEKISDRIAQVKAVERWFIDHLETWRRTHNIAQFDLVGHSMGGYLAACYYLEYGTDIVTKLVLLSPMGTEDSAFSLIDGNDIDGAGSVGAHPESRGNDPLEEVVGTEDERQQLWQRVGGPSFPNHVIVRTIWRHHLSPVGLLNYCGPLSSKMLSLWTYQRFAHNPPEVIHTLHAYSFAIFYQYSGSGERAITKLVNANILAYLPLCQRELPRALARNHTPTLVMYGTKDWMNRRGGEHLVNEIVQAGGDAQYKEIDGGHHMYLDNRHATNAAVAQFLGLNLDDGVVTSNDAAATA</sequence>
<protein>
    <recommendedName>
        <fullName evidence="1">AB hydrolase-1 domain-containing protein</fullName>
    </recommendedName>
</protein>
<dbReference type="PANTHER" id="PTHR42886">
    <property type="entry name" value="RE40534P-RELATED"/>
    <property type="match status" value="1"/>
</dbReference>
<reference evidence="2 3" key="1">
    <citation type="submission" date="2019-07" db="EMBL/GenBank/DDBJ databases">
        <title>Genome assembly of two rare yeast pathogens: Diutina rugosa and Trichomonascus ciferrii.</title>
        <authorList>
            <person name="Mixao V."/>
            <person name="Saus E."/>
            <person name="Hansen A."/>
            <person name="Lass-Flor C."/>
            <person name="Gabaldon T."/>
        </authorList>
    </citation>
    <scope>NUCLEOTIDE SEQUENCE [LARGE SCALE GENOMIC DNA]</scope>
    <source>
        <strain evidence="2 3">CBS 613</strain>
    </source>
</reference>
<dbReference type="GO" id="GO:0035965">
    <property type="term" value="P:cardiolipin acyl-chain remodeling"/>
    <property type="evidence" value="ECO:0007669"/>
    <property type="project" value="TreeGrafter"/>
</dbReference>
<accession>A0A642UCZ1</accession>
<dbReference type="EMBL" id="SWFT01000161">
    <property type="protein sequence ID" value="KAA8896936.1"/>
    <property type="molecule type" value="Genomic_DNA"/>
</dbReference>
<feature type="domain" description="AB hydrolase-1" evidence="1">
    <location>
        <begin position="88"/>
        <end position="214"/>
    </location>
</feature>
<name>A0A642UCZ1_DIURU</name>
<dbReference type="GO" id="GO:0005743">
    <property type="term" value="C:mitochondrial inner membrane"/>
    <property type="evidence" value="ECO:0007669"/>
    <property type="project" value="TreeGrafter"/>
</dbReference>
<dbReference type="GO" id="GO:0055088">
    <property type="term" value="P:lipid homeostasis"/>
    <property type="evidence" value="ECO:0007669"/>
    <property type="project" value="TreeGrafter"/>
</dbReference>
<evidence type="ECO:0000313" key="3">
    <source>
        <dbReference type="Proteomes" id="UP000449547"/>
    </source>
</evidence>
<organism evidence="2 3">
    <name type="scientific">Diutina rugosa</name>
    <name type="common">Yeast</name>
    <name type="synonym">Candida rugosa</name>
    <dbReference type="NCBI Taxonomy" id="5481"/>
    <lineage>
        <taxon>Eukaryota</taxon>
        <taxon>Fungi</taxon>
        <taxon>Dikarya</taxon>
        <taxon>Ascomycota</taxon>
        <taxon>Saccharomycotina</taxon>
        <taxon>Pichiomycetes</taxon>
        <taxon>Debaryomycetaceae</taxon>
        <taxon>Diutina</taxon>
    </lineage>
</organism>
<dbReference type="Pfam" id="PF00561">
    <property type="entry name" value="Abhydrolase_1"/>
    <property type="match status" value="1"/>
</dbReference>
<proteinExistence type="predicted"/>
<dbReference type="InterPro" id="IPR000073">
    <property type="entry name" value="AB_hydrolase_1"/>
</dbReference>
<dbReference type="Proteomes" id="UP000449547">
    <property type="component" value="Unassembled WGS sequence"/>
</dbReference>
<gene>
    <name evidence="2" type="ORF">DIURU_005449</name>
</gene>
<dbReference type="GO" id="GO:0042171">
    <property type="term" value="F:lysophosphatidic acid acyltransferase activity"/>
    <property type="evidence" value="ECO:0007669"/>
    <property type="project" value="TreeGrafter"/>
</dbReference>
<dbReference type="SUPFAM" id="SSF53474">
    <property type="entry name" value="alpha/beta-Hydrolases"/>
    <property type="match status" value="1"/>
</dbReference>
<evidence type="ECO:0000259" key="1">
    <source>
        <dbReference type="Pfam" id="PF00561"/>
    </source>
</evidence>
<keyword evidence="3" id="KW-1185">Reference proteome</keyword>
<dbReference type="GeneID" id="54784100"/>
<dbReference type="VEuPathDB" id="FungiDB:DIURU_005449"/>
<dbReference type="OrthoDB" id="7457040at2759"/>
<dbReference type="PANTHER" id="PTHR42886:SF23">
    <property type="entry name" value="1-ACYLGLYCEROL-3-PHOSPHATE O-ACYLTRANSFERASE ICT1-RELATED"/>
    <property type="match status" value="1"/>
</dbReference>
<dbReference type="Gene3D" id="3.40.50.1820">
    <property type="entry name" value="alpha/beta hydrolase"/>
    <property type="match status" value="1"/>
</dbReference>
<dbReference type="GO" id="GO:0006654">
    <property type="term" value="P:phosphatidic acid biosynthetic process"/>
    <property type="evidence" value="ECO:0007669"/>
    <property type="project" value="TreeGrafter"/>
</dbReference>
<dbReference type="InterPro" id="IPR029058">
    <property type="entry name" value="AB_hydrolase_fold"/>
</dbReference>